<dbReference type="PANTHER" id="PTHR38478:SF1">
    <property type="entry name" value="ZINC DEPENDENT METALLOPROTEASE DOMAIN LIPOPROTEIN"/>
    <property type="match status" value="1"/>
</dbReference>
<feature type="domain" description="DUF5118" evidence="5">
    <location>
        <begin position="28"/>
        <end position="69"/>
    </location>
</feature>
<dbReference type="OrthoDB" id="9776599at2"/>
<feature type="region of interest" description="Disordered" evidence="1">
    <location>
        <begin position="791"/>
        <end position="811"/>
    </location>
</feature>
<accession>A0A521ALQ3</accession>
<dbReference type="RefSeq" id="WP_142712661.1">
    <property type="nucleotide sequence ID" value="NZ_FXTH01000001.1"/>
</dbReference>
<dbReference type="InterPro" id="IPR034032">
    <property type="entry name" value="Zn_MMP-like_bac"/>
</dbReference>
<dbReference type="Proteomes" id="UP000317593">
    <property type="component" value="Unassembled WGS sequence"/>
</dbReference>
<evidence type="ECO:0000256" key="2">
    <source>
        <dbReference type="SAM" id="SignalP"/>
    </source>
</evidence>
<dbReference type="PANTHER" id="PTHR38478">
    <property type="entry name" value="PEPTIDASE M1A AND M12B"/>
    <property type="match status" value="1"/>
</dbReference>
<evidence type="ECO:0000313" key="7">
    <source>
        <dbReference type="Proteomes" id="UP000317593"/>
    </source>
</evidence>
<dbReference type="AlphaFoldDB" id="A0A521ALQ3"/>
<dbReference type="EMBL" id="FXTH01000001">
    <property type="protein sequence ID" value="SMO35580.1"/>
    <property type="molecule type" value="Genomic_DNA"/>
</dbReference>
<dbReference type="Pfam" id="PF17162">
    <property type="entry name" value="DUF5118"/>
    <property type="match status" value="1"/>
</dbReference>
<reference evidence="6 7" key="1">
    <citation type="submission" date="2017-05" db="EMBL/GenBank/DDBJ databases">
        <authorList>
            <person name="Varghese N."/>
            <person name="Submissions S."/>
        </authorList>
    </citation>
    <scope>NUCLEOTIDE SEQUENCE [LARGE SCALE GENOMIC DNA]</scope>
    <source>
        <strain evidence="6 7">DSM 21194</strain>
    </source>
</reference>
<sequence>MKRLAVLPILLILCTTLFAQHPSIREKTQGFTQNEGFFTYYWDEVEGKIWLKIDHFNHEFLYVNSLTAGLGSNDIGLDRNQLGDNRVVYFERRGPKVLMVQPNYSYRASTDNSQERKSVRDAFARSILWGFEIAAEQNGAVLVDLTDFLLRDAHHAGRRLGAGDAGSFSIDKSRSAIYPEGTLNFPKNTEFEATLTFTGDKPGQEVRSVTPTPQAVTLRQHHSFVELPDDDFRPRPFDPRAGYFSIRYQDYSTPIGSPLSKRFITRHRLRKKNPSARISEPVEPITYYLDPGTPEPVRGALLDGARWWNQAFEAAGYQNAFRVEMLPDSAHPMDVRYNMINWVHRSTRGWSYGTSVVDPRTGEIIKGHVLLGSLRVRQDYLIAEGLLAPYRESALYGDDNPMLEMALARIRQLSAHEVGHTLGLAHNFAASTNSRASVMDYPAPRVSIGADSTLQLEGAYDTGIGEWDRAAITYGYADLSSAPAPADTLNRIISSVLDRGLAFISDADARPPGGAHPQSHLWDNGEDAVEQLDHIMEVRTIALKNFSESTVQTGTPMAKLEDVLVPIYLFHRYQIQAAAKLVGGLHYSYNVRGDGQPHPVPVADSVQRNALGALMGTLSPQTLTLPAHIIELIPPRPPGYYNSRELFNSHTDPAFDPMGAAETAAHMTAELIFNRSRAARLVDFKARDINNLGLGEMLDTLMVHTWQAPPREGYQGSIQNIVNHVVLYHMMQLASNKNASSQVRAIMNLKLEALREWIKNEAAEEAPTEQRAASLLYGYRMLEQFKEEGKILPPTRPMPPPPGSPIGNDSPPFLQCHFH</sequence>
<evidence type="ECO:0000259" key="4">
    <source>
        <dbReference type="Pfam" id="PF17148"/>
    </source>
</evidence>
<dbReference type="InterPro" id="IPR024079">
    <property type="entry name" value="MetalloPept_cat_dom_sf"/>
</dbReference>
<feature type="domain" description="DUF5117" evidence="4">
    <location>
        <begin position="81"/>
        <end position="272"/>
    </location>
</feature>
<organism evidence="6 7">
    <name type="scientific">Fodinibius sediminis</name>
    <dbReference type="NCBI Taxonomy" id="1214077"/>
    <lineage>
        <taxon>Bacteria</taxon>
        <taxon>Pseudomonadati</taxon>
        <taxon>Balneolota</taxon>
        <taxon>Balneolia</taxon>
        <taxon>Balneolales</taxon>
        <taxon>Balneolaceae</taxon>
        <taxon>Fodinibius</taxon>
    </lineage>
</organism>
<dbReference type="CDD" id="cd04276">
    <property type="entry name" value="ZnMc_MMP_like_2"/>
    <property type="match status" value="1"/>
</dbReference>
<dbReference type="GO" id="GO:0008237">
    <property type="term" value="F:metallopeptidase activity"/>
    <property type="evidence" value="ECO:0007669"/>
    <property type="project" value="InterPro"/>
</dbReference>
<dbReference type="Pfam" id="PF16313">
    <property type="entry name" value="DUF4953"/>
    <property type="match status" value="1"/>
</dbReference>
<keyword evidence="7" id="KW-1185">Reference proteome</keyword>
<dbReference type="InterPro" id="IPR033413">
    <property type="entry name" value="DUF5117"/>
</dbReference>
<proteinExistence type="predicted"/>
<keyword evidence="2" id="KW-0732">Signal</keyword>
<dbReference type="InterPro" id="IPR033428">
    <property type="entry name" value="DUF5118"/>
</dbReference>
<evidence type="ECO:0000313" key="6">
    <source>
        <dbReference type="EMBL" id="SMO35580.1"/>
    </source>
</evidence>
<dbReference type="InterPro" id="IPR032534">
    <property type="entry name" value="EcxA_zinc-bd"/>
</dbReference>
<feature type="signal peptide" evidence="2">
    <location>
        <begin position="1"/>
        <end position="19"/>
    </location>
</feature>
<evidence type="ECO:0008006" key="8">
    <source>
        <dbReference type="Google" id="ProtNLM"/>
    </source>
</evidence>
<dbReference type="SUPFAM" id="SSF55486">
    <property type="entry name" value="Metalloproteases ('zincins'), catalytic domain"/>
    <property type="match status" value="1"/>
</dbReference>
<evidence type="ECO:0000259" key="5">
    <source>
        <dbReference type="Pfam" id="PF17162"/>
    </source>
</evidence>
<feature type="domain" description="EcxA zinc-binding" evidence="3">
    <location>
        <begin position="400"/>
        <end position="709"/>
    </location>
</feature>
<gene>
    <name evidence="6" type="ORF">SAMN06265218_101195</name>
</gene>
<feature type="chain" id="PRO_5022230677" description="Peptidase" evidence="2">
    <location>
        <begin position="20"/>
        <end position="819"/>
    </location>
</feature>
<protein>
    <recommendedName>
        <fullName evidence="8">Peptidase</fullName>
    </recommendedName>
</protein>
<evidence type="ECO:0000256" key="1">
    <source>
        <dbReference type="SAM" id="MobiDB-lite"/>
    </source>
</evidence>
<name>A0A521ALQ3_9BACT</name>
<feature type="compositionally biased region" description="Pro residues" evidence="1">
    <location>
        <begin position="794"/>
        <end position="804"/>
    </location>
</feature>
<dbReference type="Pfam" id="PF17148">
    <property type="entry name" value="DUF5117"/>
    <property type="match status" value="1"/>
</dbReference>
<dbReference type="Gene3D" id="3.40.390.10">
    <property type="entry name" value="Collagenase (Catalytic Domain)"/>
    <property type="match status" value="1"/>
</dbReference>
<evidence type="ECO:0000259" key="3">
    <source>
        <dbReference type="Pfam" id="PF16313"/>
    </source>
</evidence>